<dbReference type="CDD" id="cd14748">
    <property type="entry name" value="PBP2_UgpB"/>
    <property type="match status" value="1"/>
</dbReference>
<dbReference type="Gene3D" id="3.40.190.10">
    <property type="entry name" value="Periplasmic binding protein-like II"/>
    <property type="match status" value="2"/>
</dbReference>
<keyword evidence="1" id="KW-0472">Membrane</keyword>
<evidence type="ECO:0008006" key="4">
    <source>
        <dbReference type="Google" id="ProtNLM"/>
    </source>
</evidence>
<organism evidence="2 3">
    <name type="scientific">Lucifera butyrica</name>
    <dbReference type="NCBI Taxonomy" id="1351585"/>
    <lineage>
        <taxon>Bacteria</taxon>
        <taxon>Bacillati</taxon>
        <taxon>Bacillota</taxon>
        <taxon>Negativicutes</taxon>
        <taxon>Veillonellales</taxon>
        <taxon>Veillonellaceae</taxon>
        <taxon>Lucifera</taxon>
    </lineage>
</organism>
<evidence type="ECO:0000313" key="2">
    <source>
        <dbReference type="EMBL" id="VBB06947.1"/>
    </source>
</evidence>
<accession>A0A498R7R1</accession>
<reference evidence="2 3" key="1">
    <citation type="submission" date="2018-06" db="EMBL/GenBank/DDBJ databases">
        <authorList>
            <person name="Strepis N."/>
        </authorList>
    </citation>
    <scope>NUCLEOTIDE SEQUENCE [LARGE SCALE GENOMIC DNA]</scope>
    <source>
        <strain evidence="2">LUCI</strain>
    </source>
</reference>
<keyword evidence="3" id="KW-1185">Reference proteome</keyword>
<protein>
    <recommendedName>
        <fullName evidence="4">Bacterial extracellular solute-binding protein</fullName>
    </recommendedName>
</protein>
<dbReference type="EMBL" id="UPPP01000069">
    <property type="protein sequence ID" value="VBB06947.1"/>
    <property type="molecule type" value="Genomic_DNA"/>
</dbReference>
<dbReference type="InterPro" id="IPR050490">
    <property type="entry name" value="Bact_solute-bd_prot1"/>
</dbReference>
<dbReference type="SUPFAM" id="SSF53850">
    <property type="entry name" value="Periplasmic binding protein-like II"/>
    <property type="match status" value="1"/>
</dbReference>
<dbReference type="Pfam" id="PF01547">
    <property type="entry name" value="SBP_bac_1"/>
    <property type="match status" value="1"/>
</dbReference>
<dbReference type="Proteomes" id="UP000277811">
    <property type="component" value="Unassembled WGS sequence"/>
</dbReference>
<dbReference type="AlphaFoldDB" id="A0A498R7R1"/>
<dbReference type="InterPro" id="IPR006059">
    <property type="entry name" value="SBP"/>
</dbReference>
<feature type="transmembrane region" description="Helical" evidence="1">
    <location>
        <begin position="25"/>
        <end position="45"/>
    </location>
</feature>
<evidence type="ECO:0000313" key="3">
    <source>
        <dbReference type="Proteomes" id="UP000277811"/>
    </source>
</evidence>
<proteinExistence type="predicted"/>
<keyword evidence="1" id="KW-1133">Transmembrane helix</keyword>
<gene>
    <name evidence="2" type="ORF">LUCI_2189</name>
</gene>
<sequence>MNYTSGITGILYFTEVFDVRNVKRLIALFCLGALLMSAIGCGSSATNTPKSGKTVIEYWHVNAESFGGSTVKELIKEFNAQNPDIQVVEKYNPDMYKGLTQNLQAAIASGQYPDVVQMGYSYLNYAAENFKYTDINELIAKQAPEDKNFLQENFLPNILTLARADNGKQIGLPYSVSVPVLYYNPDIFRQAGLDPDKPPKTWQEVKEYARTIKEKTGLVGFFMQEYADNWAQQAIMESNGATVLGKKDGRPAALFDTPEAAQAYQLLADMVEDGSGLHATNDEGFQAFLSGKLGMVCTTIGKRENFEKSAKFTVMAAPFPGFAGKVRKVPAGGNLLMIFSKDPEKQKAAWRFVKFLESPQALAMWTKGTGYLPPRKGVAEDPNGLKDFLAQNKNMQAAMATLPDLVQWASFPGANGLQAEQALIDARDVILSGKEPAAEALKQTAAKINAMLK</sequence>
<dbReference type="PANTHER" id="PTHR43649">
    <property type="entry name" value="ARABINOSE-BINDING PROTEIN-RELATED"/>
    <property type="match status" value="1"/>
</dbReference>
<dbReference type="PANTHER" id="PTHR43649:SF12">
    <property type="entry name" value="DIACETYLCHITOBIOSE BINDING PROTEIN DASA"/>
    <property type="match status" value="1"/>
</dbReference>
<keyword evidence="1" id="KW-0812">Transmembrane</keyword>
<name>A0A498R7R1_9FIRM</name>
<evidence type="ECO:0000256" key="1">
    <source>
        <dbReference type="SAM" id="Phobius"/>
    </source>
</evidence>